<dbReference type="CDD" id="cd00613">
    <property type="entry name" value="GDC-P"/>
    <property type="match status" value="2"/>
</dbReference>
<comment type="catalytic activity">
    <reaction evidence="8">
        <text>N(6)-[(R)-lipoyl]-L-lysyl-[glycine-cleavage complex H protein] + glycine + H(+) = N(6)-[(R)-S(8)-aminomethyldihydrolipoyl]-L-lysyl-[glycine-cleavage complex H protein] + CO2</text>
        <dbReference type="Rhea" id="RHEA:24304"/>
        <dbReference type="Rhea" id="RHEA-COMP:10494"/>
        <dbReference type="Rhea" id="RHEA-COMP:10495"/>
        <dbReference type="ChEBI" id="CHEBI:15378"/>
        <dbReference type="ChEBI" id="CHEBI:16526"/>
        <dbReference type="ChEBI" id="CHEBI:57305"/>
        <dbReference type="ChEBI" id="CHEBI:83099"/>
        <dbReference type="ChEBI" id="CHEBI:83143"/>
        <dbReference type="EC" id="1.4.4.2"/>
    </reaction>
</comment>
<dbReference type="FunFam" id="3.40.640.10:FF:000224">
    <property type="entry name" value="Probable glycine dehydrogenase (decarboxylating) subunit 2"/>
    <property type="match status" value="1"/>
</dbReference>
<evidence type="ECO:0000313" key="12">
    <source>
        <dbReference type="EMBL" id="HJA85542.1"/>
    </source>
</evidence>
<reference evidence="12" key="1">
    <citation type="journal article" date="2021" name="PeerJ">
        <title>Extensive microbial diversity within the chicken gut microbiome revealed by metagenomics and culture.</title>
        <authorList>
            <person name="Gilroy R."/>
            <person name="Ravi A."/>
            <person name="Getino M."/>
            <person name="Pursley I."/>
            <person name="Horton D.L."/>
            <person name="Alikhan N.F."/>
            <person name="Baker D."/>
            <person name="Gharbi K."/>
            <person name="Hall N."/>
            <person name="Watson M."/>
            <person name="Adriaenssens E.M."/>
            <person name="Foster-Nyarko E."/>
            <person name="Jarju S."/>
            <person name="Secka A."/>
            <person name="Antonio M."/>
            <person name="Oren A."/>
            <person name="Chaudhuri R.R."/>
            <person name="La Ragione R."/>
            <person name="Hildebrand F."/>
            <person name="Pallen M.J."/>
        </authorList>
    </citation>
    <scope>NUCLEOTIDE SEQUENCE</scope>
    <source>
        <strain evidence="12">ChiHjej12B11-9795</strain>
    </source>
</reference>
<gene>
    <name evidence="12" type="primary">gcvP</name>
    <name evidence="12" type="ORF">H9950_05020</name>
</gene>
<dbReference type="GO" id="GO:0030170">
    <property type="term" value="F:pyridoxal phosphate binding"/>
    <property type="evidence" value="ECO:0007669"/>
    <property type="project" value="TreeGrafter"/>
</dbReference>
<dbReference type="PANTHER" id="PTHR11773:SF1">
    <property type="entry name" value="GLYCINE DEHYDROGENASE (DECARBOXYLATING), MITOCHONDRIAL"/>
    <property type="match status" value="1"/>
</dbReference>
<evidence type="ECO:0000256" key="3">
    <source>
        <dbReference type="ARBA" id="ARBA00010756"/>
    </source>
</evidence>
<accession>A0A9D2HWV4</accession>
<comment type="cofactor">
    <cofactor evidence="1 9">
        <name>pyridoxal 5'-phosphate</name>
        <dbReference type="ChEBI" id="CHEBI:597326"/>
    </cofactor>
</comment>
<evidence type="ECO:0000256" key="4">
    <source>
        <dbReference type="ARBA" id="ARBA00011690"/>
    </source>
</evidence>
<dbReference type="NCBIfam" id="NF003346">
    <property type="entry name" value="PRK04366.1"/>
    <property type="match status" value="1"/>
</dbReference>
<evidence type="ECO:0000313" key="13">
    <source>
        <dbReference type="Proteomes" id="UP000823862"/>
    </source>
</evidence>
<dbReference type="GO" id="GO:0004375">
    <property type="term" value="F:glycine dehydrogenase (decarboxylating) activity"/>
    <property type="evidence" value="ECO:0007669"/>
    <property type="project" value="UniProtKB-EC"/>
</dbReference>
<evidence type="ECO:0000256" key="1">
    <source>
        <dbReference type="ARBA" id="ARBA00001933"/>
    </source>
</evidence>
<comment type="function">
    <text evidence="2">The glycine cleavage system catalyzes the degradation of glycine. The P protein binds the alpha-amino group of glycine through its pyridoxal phosphate cofactor; CO(2) is released and the remaining methylamine moiety is then transferred to the lipoamide cofactor of the H protein.</text>
</comment>
<dbReference type="InterPro" id="IPR015422">
    <property type="entry name" value="PyrdxlP-dep_Trfase_small"/>
</dbReference>
<evidence type="ECO:0000256" key="6">
    <source>
        <dbReference type="ARBA" id="ARBA00022898"/>
    </source>
</evidence>
<dbReference type="InterPro" id="IPR049316">
    <property type="entry name" value="GDC-P_C"/>
</dbReference>
<evidence type="ECO:0000256" key="2">
    <source>
        <dbReference type="ARBA" id="ARBA00003788"/>
    </source>
</evidence>
<dbReference type="Gene3D" id="3.40.640.10">
    <property type="entry name" value="Type I PLP-dependent aspartate aminotransferase-like (Major domain)"/>
    <property type="match status" value="2"/>
</dbReference>
<comment type="similarity">
    <text evidence="3">Belongs to the GcvP family.</text>
</comment>
<name>A0A9D2HWV4_9BACE</name>
<dbReference type="NCBIfam" id="TIGR00461">
    <property type="entry name" value="gcvP"/>
    <property type="match status" value="1"/>
</dbReference>
<evidence type="ECO:0000259" key="10">
    <source>
        <dbReference type="Pfam" id="PF02347"/>
    </source>
</evidence>
<sequence>MNKHPFYTRHIGVNETDEAVMLRKIGVQSLNELIDKTLPANIRLPQPLDLPEAMDEHEFALHIAALAAKNKLYTTYIGQGWYDTITPAVIQRNVFENPVWYTSYTPYQTEVSQGRLEALMNFQTAVCDLTGMPLANCSLLDEGTAAAEAVTMMHALRPRDLQKNGANTVFVDERIFPQTLAVMRTRAIPQGITLQVGRYEELEFTPNLFACVLQYPDANGNVPDYRNFVEKAHEARCKVAVAADILSLALLTPPGEWGADIVFGSTQRLGTPLFYGGPSAAYFATRDEYKRNMPGRIIGWSKDKYGHLCYRMALQTREQHIKREKATSNICTAQALLATMAGMYAVWHGPEGIHDIALRIHHSAALVANTLENWGCRQLNPTFFDTLLIALPEGVSQEQVRTVALAHEVNLNYRTDGHIGLSIDETTDKQAVNVLLTIFAEALGKEVPAIDGLPEVSRLPEPLRRTTSYLTHEVFRLYHTETEMMRYIKRLERKDISLAHSMISLGSCTMKLNAAAEMLPLSRPEFTGIHPLVPQEQAAGWQELIHNLGEELKTITGFAGISLQPNSGAAGEYAGLRVIRAYLESIGQGHRHKVLIPASAHGTNPASAVQAGFTPVTCACDDHGNVDMDDLRRKAEENRDDLAALMITYPSTHGIFEADIVEICHIIHACGAQVYMDGANMNAQVGLTNPGTIGADVCHLNLHKTFASPHGGGGPGVGPICVASHLVPFLPGHGLFGNDTNEVASAPWGSAGILPITYGYIRMMGTEGLTRATKIAILNANYLAACLKDTYGVVYRGTNGFVGHEMILECRNVHAETGISENDIAKRLMDYGYHAPTLSFPVHGTLMIEPTESESLAELDNFVEAMLTIWEEIQEVKDGRADQTDNVLLNAPHPEYEAVADVWDHTYTRQKAVYPTQAVRDNKFWINVARVDNTLGDRKLLTTRYETFE</sequence>
<feature type="domain" description="Glycine dehydrogenase C-terminal" evidence="11">
    <location>
        <begin position="772"/>
        <end position="893"/>
    </location>
</feature>
<dbReference type="Pfam" id="PF21478">
    <property type="entry name" value="GcvP2_C"/>
    <property type="match status" value="1"/>
</dbReference>
<feature type="domain" description="Glycine cleavage system P-protein N-terminal" evidence="10">
    <location>
        <begin position="459"/>
        <end position="733"/>
    </location>
</feature>
<evidence type="ECO:0000256" key="8">
    <source>
        <dbReference type="ARBA" id="ARBA00049026"/>
    </source>
</evidence>
<dbReference type="AlphaFoldDB" id="A0A9D2HWV4"/>
<dbReference type="InterPro" id="IPR003437">
    <property type="entry name" value="GcvP"/>
</dbReference>
<reference evidence="12" key="2">
    <citation type="submission" date="2021-04" db="EMBL/GenBank/DDBJ databases">
        <authorList>
            <person name="Gilroy R."/>
        </authorList>
    </citation>
    <scope>NUCLEOTIDE SEQUENCE</scope>
    <source>
        <strain evidence="12">ChiHjej12B11-9795</strain>
    </source>
</reference>
<dbReference type="SUPFAM" id="SSF53383">
    <property type="entry name" value="PLP-dependent transferases"/>
    <property type="match status" value="2"/>
</dbReference>
<dbReference type="GO" id="GO:0019464">
    <property type="term" value="P:glycine decarboxylation via glycine cleavage system"/>
    <property type="evidence" value="ECO:0007669"/>
    <property type="project" value="TreeGrafter"/>
</dbReference>
<evidence type="ECO:0000256" key="5">
    <source>
        <dbReference type="ARBA" id="ARBA00012134"/>
    </source>
</evidence>
<dbReference type="EMBL" id="DWZI01000028">
    <property type="protein sequence ID" value="HJA85542.1"/>
    <property type="molecule type" value="Genomic_DNA"/>
</dbReference>
<dbReference type="GO" id="GO:0016594">
    <property type="term" value="F:glycine binding"/>
    <property type="evidence" value="ECO:0007669"/>
    <property type="project" value="TreeGrafter"/>
</dbReference>
<dbReference type="InterPro" id="IPR049315">
    <property type="entry name" value="GDC-P_N"/>
</dbReference>
<dbReference type="Gene3D" id="3.90.1150.10">
    <property type="entry name" value="Aspartate Aminotransferase, domain 1"/>
    <property type="match status" value="2"/>
</dbReference>
<evidence type="ECO:0000256" key="9">
    <source>
        <dbReference type="PIRSR" id="PIRSR603437-50"/>
    </source>
</evidence>
<dbReference type="GO" id="GO:0005829">
    <property type="term" value="C:cytosol"/>
    <property type="evidence" value="ECO:0007669"/>
    <property type="project" value="TreeGrafter"/>
</dbReference>
<dbReference type="Pfam" id="PF02347">
    <property type="entry name" value="GDC-P"/>
    <property type="match status" value="2"/>
</dbReference>
<comment type="subunit">
    <text evidence="4">The glycine cleavage system is composed of four proteins: P, T, L and H.</text>
</comment>
<keyword evidence="6 9" id="KW-0663">Pyridoxal phosphate</keyword>
<dbReference type="InterPro" id="IPR015424">
    <property type="entry name" value="PyrdxlP-dep_Trfase"/>
</dbReference>
<dbReference type="Proteomes" id="UP000823862">
    <property type="component" value="Unassembled WGS sequence"/>
</dbReference>
<protein>
    <recommendedName>
        <fullName evidence="5">glycine dehydrogenase (aminomethyl-transferring)</fullName>
        <ecNumber evidence="5">1.4.4.2</ecNumber>
    </recommendedName>
</protein>
<comment type="caution">
    <text evidence="12">The sequence shown here is derived from an EMBL/GenBank/DDBJ whole genome shotgun (WGS) entry which is preliminary data.</text>
</comment>
<feature type="domain" description="Glycine cleavage system P-protein N-terminal" evidence="10">
    <location>
        <begin position="9"/>
        <end position="439"/>
    </location>
</feature>
<keyword evidence="7 12" id="KW-0560">Oxidoreductase</keyword>
<dbReference type="EC" id="1.4.4.2" evidence="5"/>
<evidence type="ECO:0000256" key="7">
    <source>
        <dbReference type="ARBA" id="ARBA00023002"/>
    </source>
</evidence>
<dbReference type="GO" id="GO:0005960">
    <property type="term" value="C:glycine cleavage complex"/>
    <property type="evidence" value="ECO:0007669"/>
    <property type="project" value="TreeGrafter"/>
</dbReference>
<organism evidence="12 13">
    <name type="scientific">Candidatus Bacteroides avicola</name>
    <dbReference type="NCBI Taxonomy" id="2838468"/>
    <lineage>
        <taxon>Bacteria</taxon>
        <taxon>Pseudomonadati</taxon>
        <taxon>Bacteroidota</taxon>
        <taxon>Bacteroidia</taxon>
        <taxon>Bacteroidales</taxon>
        <taxon>Bacteroidaceae</taxon>
        <taxon>Bacteroides</taxon>
    </lineage>
</organism>
<feature type="modified residue" description="N6-(pyridoxal phosphate)lysine" evidence="9">
    <location>
        <position position="704"/>
    </location>
</feature>
<dbReference type="InterPro" id="IPR015421">
    <property type="entry name" value="PyrdxlP-dep_Trfase_major"/>
</dbReference>
<dbReference type="InterPro" id="IPR020581">
    <property type="entry name" value="GDC_P"/>
</dbReference>
<evidence type="ECO:0000259" key="11">
    <source>
        <dbReference type="Pfam" id="PF21478"/>
    </source>
</evidence>
<dbReference type="PANTHER" id="PTHR11773">
    <property type="entry name" value="GLYCINE DEHYDROGENASE, DECARBOXYLATING"/>
    <property type="match status" value="1"/>
</dbReference>
<proteinExistence type="inferred from homology"/>